<evidence type="ECO:0000256" key="1">
    <source>
        <dbReference type="ARBA" id="ARBA00022723"/>
    </source>
</evidence>
<evidence type="ECO:0000256" key="3">
    <source>
        <dbReference type="ARBA" id="ARBA00023125"/>
    </source>
</evidence>
<keyword evidence="3" id="KW-0238">DNA-binding</keyword>
<feature type="transmembrane region" description="Helical" evidence="7">
    <location>
        <begin position="733"/>
        <end position="750"/>
    </location>
</feature>
<dbReference type="SUPFAM" id="SSF57701">
    <property type="entry name" value="Zn2/Cys6 DNA-binding domain"/>
    <property type="match status" value="1"/>
</dbReference>
<dbReference type="PANTHER" id="PTHR31069">
    <property type="entry name" value="OLEATE-ACTIVATED TRANSCRIPTION FACTOR 1-RELATED"/>
    <property type="match status" value="1"/>
</dbReference>
<dbReference type="Gene3D" id="4.10.240.10">
    <property type="entry name" value="Zn(2)-C6 fungal-type DNA-binding domain"/>
    <property type="match status" value="1"/>
</dbReference>
<dbReference type="STRING" id="322104.A3LPV5"/>
<dbReference type="HOGENOM" id="CLU_005934_0_0_1"/>
<keyword evidence="7" id="KW-1133">Transmembrane helix</keyword>
<dbReference type="GeneID" id="4837202"/>
<evidence type="ECO:0000256" key="6">
    <source>
        <dbReference type="SAM" id="MobiDB-lite"/>
    </source>
</evidence>
<feature type="region of interest" description="Disordered" evidence="6">
    <location>
        <begin position="1018"/>
        <end position="1057"/>
    </location>
</feature>
<dbReference type="EMBL" id="CP000496">
    <property type="protein sequence ID" value="ABN65107.2"/>
    <property type="molecule type" value="Genomic_DNA"/>
</dbReference>
<dbReference type="CDD" id="cd00067">
    <property type="entry name" value="GAL4"/>
    <property type="match status" value="1"/>
</dbReference>
<dbReference type="GO" id="GO:0006351">
    <property type="term" value="P:DNA-templated transcription"/>
    <property type="evidence" value="ECO:0007669"/>
    <property type="project" value="InterPro"/>
</dbReference>
<dbReference type="SMART" id="SM00906">
    <property type="entry name" value="Fungal_trans"/>
    <property type="match status" value="1"/>
</dbReference>
<dbReference type="InterPro" id="IPR007219">
    <property type="entry name" value="XnlR_reg_dom"/>
</dbReference>
<feature type="compositionally biased region" description="Low complexity" evidence="6">
    <location>
        <begin position="1018"/>
        <end position="1050"/>
    </location>
</feature>
<dbReference type="PROSITE" id="PS50048">
    <property type="entry name" value="ZN2_CY6_FUNGAL_2"/>
    <property type="match status" value="1"/>
</dbReference>
<dbReference type="RefSeq" id="XP_001383136.2">
    <property type="nucleotide sequence ID" value="XM_001383099.1"/>
</dbReference>
<evidence type="ECO:0000313" key="10">
    <source>
        <dbReference type="Proteomes" id="UP000002258"/>
    </source>
</evidence>
<name>A3LPV5_PICST</name>
<dbReference type="InterPro" id="IPR050675">
    <property type="entry name" value="OAF3"/>
</dbReference>
<keyword evidence="7" id="KW-0812">Transmembrane</keyword>
<keyword evidence="7" id="KW-0472">Membrane</keyword>
<keyword evidence="4" id="KW-0804">Transcription</keyword>
<feature type="domain" description="Zn(2)-C6 fungal-type" evidence="8">
    <location>
        <begin position="15"/>
        <end position="46"/>
    </location>
</feature>
<dbReference type="GO" id="GO:0000978">
    <property type="term" value="F:RNA polymerase II cis-regulatory region sequence-specific DNA binding"/>
    <property type="evidence" value="ECO:0007669"/>
    <property type="project" value="TreeGrafter"/>
</dbReference>
<dbReference type="Pfam" id="PF00172">
    <property type="entry name" value="Zn_clus"/>
    <property type="match status" value="1"/>
</dbReference>
<keyword evidence="10" id="KW-1185">Reference proteome</keyword>
<evidence type="ECO:0000256" key="5">
    <source>
        <dbReference type="ARBA" id="ARBA00023242"/>
    </source>
</evidence>
<dbReference type="KEGG" id="pic:PICST_81861"/>
<dbReference type="CDD" id="cd12148">
    <property type="entry name" value="fungal_TF_MHR"/>
    <property type="match status" value="1"/>
</dbReference>
<dbReference type="eggNOG" id="ENOG502QRPQ">
    <property type="taxonomic scope" value="Eukaryota"/>
</dbReference>
<reference evidence="9 10" key="1">
    <citation type="journal article" date="2007" name="Nat. Biotechnol.">
        <title>Genome sequence of the lignocellulose-bioconverting and xylose-fermenting yeast Pichia stipitis.</title>
        <authorList>
            <person name="Jeffries T.W."/>
            <person name="Grigoriev I.V."/>
            <person name="Grimwood J."/>
            <person name="Laplaza J.M."/>
            <person name="Aerts A."/>
            <person name="Salamov A."/>
            <person name="Schmutz J."/>
            <person name="Lindquist E."/>
            <person name="Dehal P."/>
            <person name="Shapiro H."/>
            <person name="Jin Y.S."/>
            <person name="Passoth V."/>
            <person name="Richardson P.M."/>
        </authorList>
    </citation>
    <scope>NUCLEOTIDE SEQUENCE [LARGE SCALE GENOMIC DNA]</scope>
    <source>
        <strain evidence="10">ATCC 58785 / CBS 6054 / NBRC 10063 / NRRL Y-11545</strain>
    </source>
</reference>
<evidence type="ECO:0000256" key="4">
    <source>
        <dbReference type="ARBA" id="ARBA00023163"/>
    </source>
</evidence>
<keyword evidence="1" id="KW-0479">Metal-binding</keyword>
<dbReference type="InterPro" id="IPR036864">
    <property type="entry name" value="Zn2-C6_fun-type_DNA-bd_sf"/>
</dbReference>
<dbReference type="PROSITE" id="PS00463">
    <property type="entry name" value="ZN2_CY6_FUNGAL_1"/>
    <property type="match status" value="1"/>
</dbReference>
<dbReference type="FunCoup" id="A3LPV5">
    <property type="interactions" value="544"/>
</dbReference>
<dbReference type="Proteomes" id="UP000002258">
    <property type="component" value="Chromosome 2"/>
</dbReference>
<dbReference type="GO" id="GO:0045944">
    <property type="term" value="P:positive regulation of transcription by RNA polymerase II"/>
    <property type="evidence" value="ECO:0007669"/>
    <property type="project" value="TreeGrafter"/>
</dbReference>
<protein>
    <submittedName>
        <fullName evidence="9">Fungal transcriptional regulatory protein</fullName>
    </submittedName>
</protein>
<dbReference type="InParanoid" id="A3LPV5"/>
<evidence type="ECO:0000259" key="8">
    <source>
        <dbReference type="PROSITE" id="PS50048"/>
    </source>
</evidence>
<evidence type="ECO:0000313" key="9">
    <source>
        <dbReference type="EMBL" id="ABN65107.2"/>
    </source>
</evidence>
<dbReference type="SMART" id="SM00066">
    <property type="entry name" value="GAL4"/>
    <property type="match status" value="1"/>
</dbReference>
<dbReference type="InterPro" id="IPR001138">
    <property type="entry name" value="Zn2Cys6_DnaBD"/>
</dbReference>
<feature type="transmembrane region" description="Helical" evidence="7">
    <location>
        <begin position="696"/>
        <end position="713"/>
    </location>
</feature>
<organism evidence="9 10">
    <name type="scientific">Scheffersomyces stipitis (strain ATCC 58785 / CBS 6054 / NBRC 10063 / NRRL Y-11545)</name>
    <name type="common">Yeast</name>
    <name type="synonym">Pichia stipitis</name>
    <dbReference type="NCBI Taxonomy" id="322104"/>
    <lineage>
        <taxon>Eukaryota</taxon>
        <taxon>Fungi</taxon>
        <taxon>Dikarya</taxon>
        <taxon>Ascomycota</taxon>
        <taxon>Saccharomycotina</taxon>
        <taxon>Pichiomycetes</taxon>
        <taxon>Debaryomycetaceae</taxon>
        <taxon>Scheffersomyces</taxon>
    </lineage>
</organism>
<sequence length="1095" mass="124602">MDEHTIRKRNRPSLVCKPCKKRKIKCDKGKPCTSCVKNKMDHLCVYDEKWIGSKKSKRSKTTVAKVLPLASSVPGVNAITNNGISIHTGTKDPNKEKSVVVIVPKSELDELRAKVQRYEHGMISPSRSDNSEEQNSTSSSTISIHFYNRSINPTKRSLYAYHDPDRPGEIPVDDLFVNNQCFITRDMPPPKAKRMTLDDVPKHDYYAVGINPYESPTDTINFYENYNPVQVKDCSKRISFGPLAWATISKKDRTLSLIKKFTSSQKAQSVLERINRSRTATAEPNAVLVGCMVEPPQEELKSTLNVDGSQIKHFEQKVLEEEGYNDVKPYNETKTSSKKQSAKKEVSHNKSLMLGLTILEKSIDRELKLIEQIQVSLPKQRVIWLLIDRFFKVVYPFVPYLDEEDFRYQVARIIGPEGYEETKVEVNVEKRLDLSYLGVLLVVGRLSYLSLFSNRVSINEKILRSKDLTHEQEVIKYLLMNAVNIGAIDLARECLHQFDLLRKLSFPVLQCALYIRLYNSLAPEDGDGLDGGDGQVFNGMLVQMCYSIGLNREPDNYRETFTDEKTNNLGRKIWYYVVVNDYIQAYTFGNPLTTNSTYYDTKMPFITSDNTNLRDVELDKSIVSCYMFDEALLRGPIREILNQILNINVRVKVPPFTQYVNHLELGTISIFGRIRDYSHRLESEDVSYRFNKIRKAYSLISFNAFFVSVYYYFYDYYESRGNQVLSVFYLKKLLAITVGEMIPYFFPLIIRSAEIFGDGSDLMINPPIIQGIQRTSDSVMIIMVKLNFWLINTVNNPQHNFMMKNDAKYRNYFELVSTLVVCLEKCAKICLMASSIMSSRYYYAWGIYKSHNFLFKVISDREFYTQNLDFESHYIPPTKDQLQDITNLVQNSLNILNRTVGEHCDKVDLRTLFKVYGQVPSVLKDLETANPESMNKPTSFNMPIGDFPGLSSPDTPLSDTSSAQGVLLGSFDDLKYDGSAEIDSLWLQMLSQKTNKQNTFEEAFNLVDNNVANSNNIPSGSDSSTFTGSTANTGVSGSGSSAATSTPANGQQPSTDYNFTSTNYQLFESLGSVFDGGANGHFDFFNDLPLDKVFN</sequence>
<gene>
    <name evidence="9" type="primary">FST3</name>
    <name evidence="9" type="ORF">PICST_81861</name>
</gene>
<accession>A3LPV5</accession>
<keyword evidence="5" id="KW-0539">Nucleus</keyword>
<dbReference type="Pfam" id="PF04082">
    <property type="entry name" value="Fungal_trans"/>
    <property type="match status" value="1"/>
</dbReference>
<dbReference type="GO" id="GO:0000981">
    <property type="term" value="F:DNA-binding transcription factor activity, RNA polymerase II-specific"/>
    <property type="evidence" value="ECO:0007669"/>
    <property type="project" value="InterPro"/>
</dbReference>
<proteinExistence type="predicted"/>
<feature type="region of interest" description="Disordered" evidence="6">
    <location>
        <begin position="121"/>
        <end position="141"/>
    </location>
</feature>
<dbReference type="GO" id="GO:0008270">
    <property type="term" value="F:zinc ion binding"/>
    <property type="evidence" value="ECO:0007669"/>
    <property type="project" value="InterPro"/>
</dbReference>
<keyword evidence="2" id="KW-0805">Transcription regulation</keyword>
<dbReference type="AlphaFoldDB" id="A3LPV5"/>
<dbReference type="GO" id="GO:0005634">
    <property type="term" value="C:nucleus"/>
    <property type="evidence" value="ECO:0007669"/>
    <property type="project" value="TreeGrafter"/>
</dbReference>
<feature type="compositionally biased region" description="Low complexity" evidence="6">
    <location>
        <begin position="950"/>
        <end position="961"/>
    </location>
</feature>
<evidence type="ECO:0000256" key="7">
    <source>
        <dbReference type="SAM" id="Phobius"/>
    </source>
</evidence>
<dbReference type="OrthoDB" id="4159781at2759"/>
<evidence type="ECO:0000256" key="2">
    <source>
        <dbReference type="ARBA" id="ARBA00023015"/>
    </source>
</evidence>
<feature type="region of interest" description="Disordered" evidence="6">
    <location>
        <begin position="941"/>
        <end position="961"/>
    </location>
</feature>
<dbReference type="PANTHER" id="PTHR31069:SF12">
    <property type="entry name" value="TRANSCRIPTION FACTOR DOMAIN-CONTAINING PROTEIN"/>
    <property type="match status" value="1"/>
</dbReference>
<dbReference type="OMA" id="RYYFAWG"/>